<dbReference type="AlphaFoldDB" id="A0A9X2L810"/>
<reference evidence="2" key="1">
    <citation type="submission" date="2022-07" db="EMBL/GenBank/DDBJ databases">
        <title>Parvularcula maris sp. nov., an algicidal bacterium isolated from seawater.</title>
        <authorList>
            <person name="Li F."/>
        </authorList>
    </citation>
    <scope>NUCLEOTIDE SEQUENCE</scope>
    <source>
        <strain evidence="2">BGMRC 0090</strain>
    </source>
</reference>
<evidence type="ECO:0000313" key="2">
    <source>
        <dbReference type="EMBL" id="MCQ8184790.1"/>
    </source>
</evidence>
<evidence type="ECO:0000256" key="1">
    <source>
        <dbReference type="SAM" id="MobiDB-lite"/>
    </source>
</evidence>
<feature type="region of interest" description="Disordered" evidence="1">
    <location>
        <begin position="31"/>
        <end position="50"/>
    </location>
</feature>
<protein>
    <submittedName>
        <fullName evidence="2">Uncharacterized protein</fullName>
    </submittedName>
</protein>
<name>A0A9X2L810_9PROT</name>
<gene>
    <name evidence="2" type="ORF">NOG11_05250</name>
</gene>
<dbReference type="RefSeq" id="WP_256618639.1">
    <property type="nucleotide sequence ID" value="NZ_JANIBC010000002.1"/>
</dbReference>
<sequence>MDASSGHLARRFAPEEVAACQRPPYEYHLAPEERERSAAKSSATAVAFSA</sequence>
<dbReference type="EMBL" id="JANIBC010000002">
    <property type="protein sequence ID" value="MCQ8184790.1"/>
    <property type="molecule type" value="Genomic_DNA"/>
</dbReference>
<keyword evidence="3" id="KW-1185">Reference proteome</keyword>
<dbReference type="Proteomes" id="UP001142610">
    <property type="component" value="Unassembled WGS sequence"/>
</dbReference>
<accession>A0A9X2L810</accession>
<evidence type="ECO:0000313" key="3">
    <source>
        <dbReference type="Proteomes" id="UP001142610"/>
    </source>
</evidence>
<proteinExistence type="predicted"/>
<comment type="caution">
    <text evidence="2">The sequence shown here is derived from an EMBL/GenBank/DDBJ whole genome shotgun (WGS) entry which is preliminary data.</text>
</comment>
<organism evidence="2 3">
    <name type="scientific">Parvularcula maris</name>
    <dbReference type="NCBI Taxonomy" id="2965077"/>
    <lineage>
        <taxon>Bacteria</taxon>
        <taxon>Pseudomonadati</taxon>
        <taxon>Pseudomonadota</taxon>
        <taxon>Alphaproteobacteria</taxon>
        <taxon>Parvularculales</taxon>
        <taxon>Parvularculaceae</taxon>
        <taxon>Parvularcula</taxon>
    </lineage>
</organism>